<gene>
    <name evidence="2" type="ORF">HF854_06735</name>
</gene>
<dbReference type="PIRSF" id="PIRSF029347">
    <property type="entry name" value="RecF"/>
    <property type="match status" value="1"/>
</dbReference>
<dbReference type="GO" id="GO:0016887">
    <property type="term" value="F:ATP hydrolysis activity"/>
    <property type="evidence" value="ECO:0007669"/>
    <property type="project" value="InterPro"/>
</dbReference>
<name>A0A848CIM8_9BACT</name>
<evidence type="ECO:0000259" key="1">
    <source>
        <dbReference type="Pfam" id="PF02463"/>
    </source>
</evidence>
<sequence length="347" mass="38866">MLKTLKLQNFTVFKEARLKFSPGLNVIIGENGTGKSHLLKLGYAILCTLESFGEKIPPNEVAERSFKQSLVDIFRPETLGRLASRVHGHSTASIESLWGKKGKLQFSFSTRHSEKVSLASPFQYEQLSSSTLFIPPKEILSIFEGFQGALEKRELAFDGTYLALSKALNPAPLRGKRPGDTSNFIDDLEDIIKFSVVKKENRFYLLAKNGAGQFEAQLVAEGLRKLGMLAYLMMNGELRKSSALFWDEPEANLNPRLLAKLAKILVELSKIMQVTIATHSLFLLRELEILQEKQQLQNARYFGLHFAEDGVVEIQQGDSSNDIGDIAALDANLEQSDRYMELSYGEE</sequence>
<dbReference type="SUPFAM" id="SSF52540">
    <property type="entry name" value="P-loop containing nucleoside triphosphate hydrolases"/>
    <property type="match status" value="1"/>
</dbReference>
<evidence type="ECO:0000313" key="2">
    <source>
        <dbReference type="EMBL" id="NME52227.1"/>
    </source>
</evidence>
<dbReference type="EMBL" id="JABAFY010000020">
    <property type="protein sequence ID" value="NME52227.1"/>
    <property type="molecule type" value="Genomic_DNA"/>
</dbReference>
<dbReference type="InterPro" id="IPR014555">
    <property type="entry name" value="RecF-like"/>
</dbReference>
<dbReference type="InterPro" id="IPR051396">
    <property type="entry name" value="Bact_Antivir_Def_Nuclease"/>
</dbReference>
<comment type="caution">
    <text evidence="2">The sequence shown here is derived from an EMBL/GenBank/DDBJ whole genome shotgun (WGS) entry which is preliminary data.</text>
</comment>
<dbReference type="Proteomes" id="UP000522333">
    <property type="component" value="Unassembled WGS sequence"/>
</dbReference>
<dbReference type="InterPro" id="IPR003395">
    <property type="entry name" value="RecF/RecN/SMC_N"/>
</dbReference>
<dbReference type="PANTHER" id="PTHR43581:SF2">
    <property type="entry name" value="EXCINUCLEASE ATPASE SUBUNIT"/>
    <property type="match status" value="1"/>
</dbReference>
<accession>A0A848CIM8</accession>
<dbReference type="RefSeq" id="WP_168935607.1">
    <property type="nucleotide sequence ID" value="NZ_JABAFY010000020.1"/>
</dbReference>
<evidence type="ECO:0000313" key="3">
    <source>
        <dbReference type="Proteomes" id="UP000522333"/>
    </source>
</evidence>
<organism evidence="2 3">
    <name type="scientific">Desulfovibrio piger</name>
    <dbReference type="NCBI Taxonomy" id="901"/>
    <lineage>
        <taxon>Bacteria</taxon>
        <taxon>Pseudomonadati</taxon>
        <taxon>Thermodesulfobacteriota</taxon>
        <taxon>Desulfovibrionia</taxon>
        <taxon>Desulfovibrionales</taxon>
        <taxon>Desulfovibrionaceae</taxon>
        <taxon>Desulfovibrio</taxon>
    </lineage>
</organism>
<reference evidence="2 3" key="1">
    <citation type="submission" date="2020-04" db="EMBL/GenBank/DDBJ databases">
        <authorList>
            <person name="Hitch T.C.A."/>
            <person name="Wylensek D."/>
            <person name="Clavel T."/>
        </authorList>
    </citation>
    <scope>NUCLEOTIDE SEQUENCE [LARGE SCALE GENOMIC DNA]</scope>
    <source>
        <strain evidence="2 3">PG-251-APC-1</strain>
    </source>
</reference>
<feature type="domain" description="RecF/RecN/SMC N-terminal" evidence="1">
    <location>
        <begin position="1"/>
        <end position="285"/>
    </location>
</feature>
<dbReference type="AlphaFoldDB" id="A0A848CIM8"/>
<dbReference type="InterPro" id="IPR027417">
    <property type="entry name" value="P-loop_NTPase"/>
</dbReference>
<protein>
    <submittedName>
        <fullName evidence="2">AAA family ATPase</fullName>
    </submittedName>
</protein>
<proteinExistence type="predicted"/>
<dbReference type="Pfam" id="PF02463">
    <property type="entry name" value="SMC_N"/>
    <property type="match status" value="1"/>
</dbReference>
<dbReference type="GO" id="GO:0005524">
    <property type="term" value="F:ATP binding"/>
    <property type="evidence" value="ECO:0007669"/>
    <property type="project" value="InterPro"/>
</dbReference>
<dbReference type="Gene3D" id="3.40.50.300">
    <property type="entry name" value="P-loop containing nucleotide triphosphate hydrolases"/>
    <property type="match status" value="2"/>
</dbReference>
<dbReference type="PANTHER" id="PTHR43581">
    <property type="entry name" value="ATP/GTP PHOSPHATASE"/>
    <property type="match status" value="1"/>
</dbReference>